<name>A0A5C6AHP9_9BACT</name>
<dbReference type="AlphaFoldDB" id="A0A5C6AHP9"/>
<dbReference type="InterPro" id="IPR013022">
    <property type="entry name" value="Xyl_isomerase-like_TIM-brl"/>
</dbReference>
<gene>
    <name evidence="2" type="primary">ulaE_2</name>
    <name evidence="2" type="ORF">Pla108_04660</name>
</gene>
<dbReference type="Pfam" id="PF01261">
    <property type="entry name" value="AP_endonuc_2"/>
    <property type="match status" value="1"/>
</dbReference>
<dbReference type="Gene3D" id="3.20.20.150">
    <property type="entry name" value="Divalent-metal-dependent TIM barrel enzymes"/>
    <property type="match status" value="1"/>
</dbReference>
<evidence type="ECO:0000313" key="3">
    <source>
        <dbReference type="Proteomes" id="UP000317421"/>
    </source>
</evidence>
<dbReference type="EMBL" id="SJPR01000001">
    <property type="protein sequence ID" value="TWT99524.1"/>
    <property type="molecule type" value="Genomic_DNA"/>
</dbReference>
<dbReference type="GO" id="GO:0034015">
    <property type="term" value="F:L-ribulose-5-phosphate 3-epimerase activity"/>
    <property type="evidence" value="ECO:0007669"/>
    <property type="project" value="UniProtKB-EC"/>
</dbReference>
<dbReference type="InterPro" id="IPR050312">
    <property type="entry name" value="IolE/XylAMocC-like"/>
</dbReference>
<dbReference type="SUPFAM" id="SSF51658">
    <property type="entry name" value="Xylose isomerase-like"/>
    <property type="match status" value="1"/>
</dbReference>
<evidence type="ECO:0000259" key="1">
    <source>
        <dbReference type="Pfam" id="PF01261"/>
    </source>
</evidence>
<keyword evidence="2" id="KW-0413">Isomerase</keyword>
<dbReference type="Proteomes" id="UP000317421">
    <property type="component" value="Unassembled WGS sequence"/>
</dbReference>
<dbReference type="PANTHER" id="PTHR12110">
    <property type="entry name" value="HYDROXYPYRUVATE ISOMERASE"/>
    <property type="match status" value="1"/>
</dbReference>
<feature type="domain" description="Xylose isomerase-like TIM barrel" evidence="1">
    <location>
        <begin position="61"/>
        <end position="317"/>
    </location>
</feature>
<dbReference type="RefSeq" id="WP_197526178.1">
    <property type="nucleotide sequence ID" value="NZ_SJPR01000001.1"/>
</dbReference>
<sequence length="334" mass="37185">MAFRNTWMADLFVGARNATEGVPYGVSVGDNRWFRPNCKVPPVKLAFSANAYLSHPIDEALRRIAAAGYAGVELLADVPHAWPAGLLEPQKEAIRRSLEENRLTISNINAFMMNAVADPRQPYWHPSWTDPDVHYRAIRREHTKRSLQLAKDLGAPHITTEPGGPAFEGQSRTEALRIFREELLPCVEMAEAIGVGLLIEPEPELLIEKFDQYLEFVDSLDSPRVGLNFDVGHAYCVGEDPQDWVAKMAPHTVHYHLEDIAATRVHKHLIPGHGAIDFKATIKAIAATGYDGWLTVELYPYGDAPDAAAAEAFAYLAPLVHDAKRRTTDFTDEE</sequence>
<reference evidence="2 3" key="1">
    <citation type="submission" date="2019-02" db="EMBL/GenBank/DDBJ databases">
        <title>Deep-cultivation of Planctomycetes and their phenomic and genomic characterization uncovers novel biology.</title>
        <authorList>
            <person name="Wiegand S."/>
            <person name="Jogler M."/>
            <person name="Boedeker C."/>
            <person name="Pinto D."/>
            <person name="Vollmers J."/>
            <person name="Rivas-Marin E."/>
            <person name="Kohn T."/>
            <person name="Peeters S.H."/>
            <person name="Heuer A."/>
            <person name="Rast P."/>
            <person name="Oberbeckmann S."/>
            <person name="Bunk B."/>
            <person name="Jeske O."/>
            <person name="Meyerdierks A."/>
            <person name="Storesund J.E."/>
            <person name="Kallscheuer N."/>
            <person name="Luecker S."/>
            <person name="Lage O.M."/>
            <person name="Pohl T."/>
            <person name="Merkel B.J."/>
            <person name="Hornburger P."/>
            <person name="Mueller R.-W."/>
            <person name="Bruemmer F."/>
            <person name="Labrenz M."/>
            <person name="Spormann A.M."/>
            <person name="Op Den Camp H."/>
            <person name="Overmann J."/>
            <person name="Amann R."/>
            <person name="Jetten M.S.M."/>
            <person name="Mascher T."/>
            <person name="Medema M.H."/>
            <person name="Devos D.P."/>
            <person name="Kaster A.-K."/>
            <person name="Ovreas L."/>
            <person name="Rohde M."/>
            <person name="Galperin M.Y."/>
            <person name="Jogler C."/>
        </authorList>
    </citation>
    <scope>NUCLEOTIDE SEQUENCE [LARGE SCALE GENOMIC DNA]</scope>
    <source>
        <strain evidence="2 3">Pla108</strain>
    </source>
</reference>
<accession>A0A5C6AHP9</accession>
<dbReference type="InterPro" id="IPR036237">
    <property type="entry name" value="Xyl_isomerase-like_sf"/>
</dbReference>
<organism evidence="2 3">
    <name type="scientific">Botrimarina colliarenosi</name>
    <dbReference type="NCBI Taxonomy" id="2528001"/>
    <lineage>
        <taxon>Bacteria</taxon>
        <taxon>Pseudomonadati</taxon>
        <taxon>Planctomycetota</taxon>
        <taxon>Planctomycetia</taxon>
        <taxon>Pirellulales</taxon>
        <taxon>Lacipirellulaceae</taxon>
        <taxon>Botrimarina</taxon>
    </lineage>
</organism>
<proteinExistence type="predicted"/>
<dbReference type="EC" id="5.1.3.22" evidence="2"/>
<protein>
    <submittedName>
        <fullName evidence="2">L-ribulose-5-phosphate 3-epimerase UlaE</fullName>
        <ecNumber evidence="2">5.1.3.22</ecNumber>
    </submittedName>
</protein>
<evidence type="ECO:0000313" key="2">
    <source>
        <dbReference type="EMBL" id="TWT99524.1"/>
    </source>
</evidence>
<keyword evidence="3" id="KW-1185">Reference proteome</keyword>
<comment type="caution">
    <text evidence="2">The sequence shown here is derived from an EMBL/GenBank/DDBJ whole genome shotgun (WGS) entry which is preliminary data.</text>
</comment>